<gene>
    <name evidence="1" type="ORF">FOMPIDRAFT_1130597</name>
</gene>
<keyword evidence="2" id="KW-1185">Reference proteome</keyword>
<dbReference type="InterPro" id="IPR032675">
    <property type="entry name" value="LRR_dom_sf"/>
</dbReference>
<sequence>MQAALPIEILELTLQQLERKDIPSVLRTNGTFYDIAVRILYRSIPYLPVARSIACLKILKHNPTLATLVHDLSIDWSNYRVTGNLLRLLRSVLQQLNHLQSLSLELSPVDNHGTHAWVFEDAPFSLHAFTTSSRCDDVLASVLERQPCIRDLSLRGYQTNVPFTLTSSALPRLESLRCTHAGAGVVAEVIRGRPVGTMSISLYADEGFEALDTLLLARSSLRRLTLMALDELSATSVLNEVAARVPQLQALHIVVLLSQYTYESLMEAGPALSSFKELRYITVMGGLGADVTDDQCIAKEWHKHCKTLKTIILPKGQVWFERNGEWGCCSY</sequence>
<dbReference type="EMBL" id="KE504190">
    <property type="protein sequence ID" value="EPS96338.1"/>
    <property type="molecule type" value="Genomic_DNA"/>
</dbReference>
<accession>S8DYW2</accession>
<organism evidence="1 2">
    <name type="scientific">Fomitopsis schrenkii</name>
    <name type="common">Brown rot fungus</name>
    <dbReference type="NCBI Taxonomy" id="2126942"/>
    <lineage>
        <taxon>Eukaryota</taxon>
        <taxon>Fungi</taxon>
        <taxon>Dikarya</taxon>
        <taxon>Basidiomycota</taxon>
        <taxon>Agaricomycotina</taxon>
        <taxon>Agaricomycetes</taxon>
        <taxon>Polyporales</taxon>
        <taxon>Fomitopsis</taxon>
    </lineage>
</organism>
<dbReference type="Gene3D" id="3.80.10.10">
    <property type="entry name" value="Ribonuclease Inhibitor"/>
    <property type="match status" value="1"/>
</dbReference>
<dbReference type="Proteomes" id="UP000015241">
    <property type="component" value="Unassembled WGS sequence"/>
</dbReference>
<dbReference type="eggNOG" id="ENOG502SNH9">
    <property type="taxonomic scope" value="Eukaryota"/>
</dbReference>
<dbReference type="SUPFAM" id="SSF52047">
    <property type="entry name" value="RNI-like"/>
    <property type="match status" value="1"/>
</dbReference>
<evidence type="ECO:0000313" key="1">
    <source>
        <dbReference type="EMBL" id="EPS96338.1"/>
    </source>
</evidence>
<evidence type="ECO:0008006" key="3">
    <source>
        <dbReference type="Google" id="ProtNLM"/>
    </source>
</evidence>
<reference evidence="1 2" key="1">
    <citation type="journal article" date="2012" name="Science">
        <title>The Paleozoic origin of enzymatic lignin decomposition reconstructed from 31 fungal genomes.</title>
        <authorList>
            <person name="Floudas D."/>
            <person name="Binder M."/>
            <person name="Riley R."/>
            <person name="Barry K."/>
            <person name="Blanchette R.A."/>
            <person name="Henrissat B."/>
            <person name="Martinez A.T."/>
            <person name="Otillar R."/>
            <person name="Spatafora J.W."/>
            <person name="Yadav J.S."/>
            <person name="Aerts A."/>
            <person name="Benoit I."/>
            <person name="Boyd A."/>
            <person name="Carlson A."/>
            <person name="Copeland A."/>
            <person name="Coutinho P.M."/>
            <person name="de Vries R.P."/>
            <person name="Ferreira P."/>
            <person name="Findley K."/>
            <person name="Foster B."/>
            <person name="Gaskell J."/>
            <person name="Glotzer D."/>
            <person name="Gorecki P."/>
            <person name="Heitman J."/>
            <person name="Hesse C."/>
            <person name="Hori C."/>
            <person name="Igarashi K."/>
            <person name="Jurgens J.A."/>
            <person name="Kallen N."/>
            <person name="Kersten P."/>
            <person name="Kohler A."/>
            <person name="Kuees U."/>
            <person name="Kumar T.K.A."/>
            <person name="Kuo A."/>
            <person name="LaButti K."/>
            <person name="Larrondo L.F."/>
            <person name="Lindquist E."/>
            <person name="Ling A."/>
            <person name="Lombard V."/>
            <person name="Lucas S."/>
            <person name="Lundell T."/>
            <person name="Martin R."/>
            <person name="McLaughlin D.J."/>
            <person name="Morgenstern I."/>
            <person name="Morin E."/>
            <person name="Murat C."/>
            <person name="Nagy L.G."/>
            <person name="Nolan M."/>
            <person name="Ohm R.A."/>
            <person name="Patyshakuliyeva A."/>
            <person name="Rokas A."/>
            <person name="Ruiz-Duenas F.J."/>
            <person name="Sabat G."/>
            <person name="Salamov A."/>
            <person name="Samejima M."/>
            <person name="Schmutz J."/>
            <person name="Slot J.C."/>
            <person name="St John F."/>
            <person name="Stenlid J."/>
            <person name="Sun H."/>
            <person name="Sun S."/>
            <person name="Syed K."/>
            <person name="Tsang A."/>
            <person name="Wiebenga A."/>
            <person name="Young D."/>
            <person name="Pisabarro A."/>
            <person name="Eastwood D.C."/>
            <person name="Martin F."/>
            <person name="Cullen D."/>
            <person name="Grigoriev I.V."/>
            <person name="Hibbett D.S."/>
        </authorList>
    </citation>
    <scope>NUCLEOTIDE SEQUENCE</scope>
    <source>
        <strain evidence="2">FP-58527</strain>
    </source>
</reference>
<dbReference type="OrthoDB" id="3178870at2759"/>
<dbReference type="HOGENOM" id="CLU_036643_0_0_1"/>
<dbReference type="AlphaFoldDB" id="S8DYW2"/>
<proteinExistence type="predicted"/>
<dbReference type="InParanoid" id="S8DYW2"/>
<name>S8DYW2_FOMSC</name>
<protein>
    <recommendedName>
        <fullName evidence="3">F-box domain-containing protein</fullName>
    </recommendedName>
</protein>
<evidence type="ECO:0000313" key="2">
    <source>
        <dbReference type="Proteomes" id="UP000015241"/>
    </source>
</evidence>